<dbReference type="InterPro" id="IPR011992">
    <property type="entry name" value="EF-hand-dom_pair"/>
</dbReference>
<name>A0AA86QLX2_9EUKA</name>
<evidence type="ECO:0000313" key="2">
    <source>
        <dbReference type="EMBL" id="CAL5995555.1"/>
    </source>
</evidence>
<dbReference type="AlphaFoldDB" id="A0AA86QLX2"/>
<protein>
    <submittedName>
        <fullName evidence="1">EF hand domain-containing protein</fullName>
    </submittedName>
    <submittedName>
        <fullName evidence="2">EF_hand domain-containing protein</fullName>
    </submittedName>
</protein>
<keyword evidence="3" id="KW-1185">Reference proteome</keyword>
<dbReference type="Proteomes" id="UP001642409">
    <property type="component" value="Unassembled WGS sequence"/>
</dbReference>
<reference evidence="1" key="1">
    <citation type="submission" date="2023-06" db="EMBL/GenBank/DDBJ databases">
        <authorList>
            <person name="Kurt Z."/>
        </authorList>
    </citation>
    <scope>NUCLEOTIDE SEQUENCE</scope>
</reference>
<evidence type="ECO:0000313" key="1">
    <source>
        <dbReference type="EMBL" id="CAI9960960.1"/>
    </source>
</evidence>
<evidence type="ECO:0000313" key="3">
    <source>
        <dbReference type="Proteomes" id="UP001642409"/>
    </source>
</evidence>
<organism evidence="1">
    <name type="scientific">Hexamita inflata</name>
    <dbReference type="NCBI Taxonomy" id="28002"/>
    <lineage>
        <taxon>Eukaryota</taxon>
        <taxon>Metamonada</taxon>
        <taxon>Diplomonadida</taxon>
        <taxon>Hexamitidae</taxon>
        <taxon>Hexamitinae</taxon>
        <taxon>Hexamita</taxon>
    </lineage>
</organism>
<comment type="caution">
    <text evidence="1">The sequence shown here is derived from an EMBL/GenBank/DDBJ whole genome shotgun (WGS) entry which is preliminary data.</text>
</comment>
<gene>
    <name evidence="2" type="ORF">HINF_LOCUS14090</name>
    <name evidence="1" type="ORF">HINF_LOCUS48605</name>
</gene>
<proteinExistence type="predicted"/>
<reference evidence="2 3" key="2">
    <citation type="submission" date="2024-07" db="EMBL/GenBank/DDBJ databases">
        <authorList>
            <person name="Akdeniz Z."/>
        </authorList>
    </citation>
    <scope>NUCLEOTIDE SEQUENCE [LARGE SCALE GENOMIC DNA]</scope>
</reference>
<dbReference type="SUPFAM" id="SSF47473">
    <property type="entry name" value="EF-hand"/>
    <property type="match status" value="1"/>
</dbReference>
<sequence>MLSADYYDKQIRLDQFCQFMYICENADYNDNVSVLFYAADLSQSGYLEKQQVQKIVKKLKLGMVYNEVSSLVEMYADNFDGTVSYTVYKQIIKQLRNTQNEQIRKQQLRDNFVEPQNIQTIQSSKLDQKQTSYQRTTRNRSIFSSSKKLKLVNVEISYI</sequence>
<accession>A0AA86QLX2</accession>
<dbReference type="EMBL" id="CAXDID020000033">
    <property type="protein sequence ID" value="CAL5995555.1"/>
    <property type="molecule type" value="Genomic_DNA"/>
</dbReference>
<dbReference type="Gene3D" id="1.10.238.10">
    <property type="entry name" value="EF-hand"/>
    <property type="match status" value="1"/>
</dbReference>
<dbReference type="EMBL" id="CATOUU010000937">
    <property type="protein sequence ID" value="CAI9960960.1"/>
    <property type="molecule type" value="Genomic_DNA"/>
</dbReference>